<dbReference type="OrthoDB" id="980661at2"/>
<gene>
    <name evidence="1" type="ORF">BXY75_0206</name>
</gene>
<reference evidence="1 2" key="1">
    <citation type="submission" date="2018-10" db="EMBL/GenBank/DDBJ databases">
        <title>Genomic Encyclopedia of Archaeal and Bacterial Type Strains, Phase II (KMG-II): from individual species to whole genera.</title>
        <authorList>
            <person name="Goeker M."/>
        </authorList>
    </citation>
    <scope>NUCLEOTIDE SEQUENCE [LARGE SCALE GENOMIC DNA]</scope>
    <source>
        <strain evidence="1 2">DSM 23424</strain>
    </source>
</reference>
<dbReference type="AlphaFoldDB" id="A0A3L9YYZ5"/>
<protein>
    <submittedName>
        <fullName evidence="1">Uncharacterized protein DUF2255</fullName>
    </submittedName>
</protein>
<dbReference type="RefSeq" id="WP_121905829.1">
    <property type="nucleotide sequence ID" value="NZ_REFC01000011.1"/>
</dbReference>
<name>A0A3L9YYZ5_9FLAO</name>
<keyword evidence="2" id="KW-1185">Reference proteome</keyword>
<dbReference type="EMBL" id="REFC01000011">
    <property type="protein sequence ID" value="RMA65793.1"/>
    <property type="molecule type" value="Genomic_DNA"/>
</dbReference>
<organism evidence="1 2">
    <name type="scientific">Ulvibacter antarcticus</name>
    <dbReference type="NCBI Taxonomy" id="442714"/>
    <lineage>
        <taxon>Bacteria</taxon>
        <taxon>Pseudomonadati</taxon>
        <taxon>Bacteroidota</taxon>
        <taxon>Flavobacteriia</taxon>
        <taxon>Flavobacteriales</taxon>
        <taxon>Flavobacteriaceae</taxon>
        <taxon>Ulvibacter</taxon>
    </lineage>
</organism>
<dbReference type="Proteomes" id="UP000271339">
    <property type="component" value="Unassembled WGS sequence"/>
</dbReference>
<sequence length="125" mass="14807">MSFPNSFYSHLKVNNYTGIIGGRERETFLEIWVVAVNKRVFARSWDKSERSWFTAFLNSGIGKLQYGDEVIEVEGKKLKKTDSFHQKINEAYVKRYTEKENIYYAQGISQPEYADFTIEFFYKEN</sequence>
<evidence type="ECO:0000313" key="2">
    <source>
        <dbReference type="Proteomes" id="UP000271339"/>
    </source>
</evidence>
<proteinExistence type="predicted"/>
<accession>A0A3L9YYZ5</accession>
<dbReference type="Pfam" id="PF10012">
    <property type="entry name" value="DUF2255"/>
    <property type="match status" value="1"/>
</dbReference>
<comment type="caution">
    <text evidence="1">The sequence shown here is derived from an EMBL/GenBank/DDBJ whole genome shotgun (WGS) entry which is preliminary data.</text>
</comment>
<evidence type="ECO:0000313" key="1">
    <source>
        <dbReference type="EMBL" id="RMA65793.1"/>
    </source>
</evidence>
<dbReference type="InterPro" id="IPR016888">
    <property type="entry name" value="UCP028498"/>
</dbReference>